<evidence type="ECO:0000313" key="1">
    <source>
        <dbReference type="EMBL" id="PCG09409.1"/>
    </source>
</evidence>
<organism evidence="1 2">
    <name type="scientific">Sphingomonas ginsenosidimutans</name>
    <dbReference type="NCBI Taxonomy" id="862134"/>
    <lineage>
        <taxon>Bacteria</taxon>
        <taxon>Pseudomonadati</taxon>
        <taxon>Pseudomonadota</taxon>
        <taxon>Alphaproteobacteria</taxon>
        <taxon>Sphingomonadales</taxon>
        <taxon>Sphingomonadaceae</taxon>
        <taxon>Sphingomonas</taxon>
    </lineage>
</organism>
<dbReference type="EMBL" id="NWVD01000002">
    <property type="protein sequence ID" value="PCG09409.1"/>
    <property type="molecule type" value="Genomic_DNA"/>
</dbReference>
<dbReference type="Pfam" id="PF03884">
    <property type="entry name" value="YacG"/>
    <property type="match status" value="1"/>
</dbReference>
<comment type="caution">
    <text evidence="1">The sequence shown here is derived from an EMBL/GenBank/DDBJ whole genome shotgun (WGS) entry which is preliminary data.</text>
</comment>
<dbReference type="InterPro" id="IPR013088">
    <property type="entry name" value="Znf_NHR/GATA"/>
</dbReference>
<evidence type="ECO:0000313" key="2">
    <source>
        <dbReference type="Proteomes" id="UP000218784"/>
    </source>
</evidence>
<keyword evidence="2" id="KW-1185">Reference proteome</keyword>
<dbReference type="GO" id="GO:0008270">
    <property type="term" value="F:zinc ion binding"/>
    <property type="evidence" value="ECO:0007669"/>
    <property type="project" value="InterPro"/>
</dbReference>
<proteinExistence type="predicted"/>
<sequence>MTKRCPICAAPAVRDHAPFCSRGCASRDLLRWLDEGYRLPGAPVDPEMIDVAGAEGLDRRRDTD</sequence>
<protein>
    <submittedName>
        <fullName evidence="1">DNA gyrase inhibitor YacG</fullName>
    </submittedName>
</protein>
<dbReference type="RefSeq" id="WP_096610923.1">
    <property type="nucleotide sequence ID" value="NZ_NWVD01000002.1"/>
</dbReference>
<name>A0A2A4HZR5_9SPHN</name>
<dbReference type="Proteomes" id="UP000218784">
    <property type="component" value="Unassembled WGS sequence"/>
</dbReference>
<dbReference type="SUPFAM" id="SSF57716">
    <property type="entry name" value="Glucocorticoid receptor-like (DNA-binding domain)"/>
    <property type="match status" value="1"/>
</dbReference>
<dbReference type="Gene3D" id="3.30.50.10">
    <property type="entry name" value="Erythroid Transcription Factor GATA-1, subunit A"/>
    <property type="match status" value="1"/>
</dbReference>
<dbReference type="InterPro" id="IPR005584">
    <property type="entry name" value="DNA_gyrase_inhibitor_YacG"/>
</dbReference>
<dbReference type="GO" id="GO:0006355">
    <property type="term" value="P:regulation of DNA-templated transcription"/>
    <property type="evidence" value="ECO:0007669"/>
    <property type="project" value="InterPro"/>
</dbReference>
<gene>
    <name evidence="1" type="ORF">COA17_05825</name>
</gene>
<dbReference type="AlphaFoldDB" id="A0A2A4HZR5"/>
<reference evidence="1 2" key="1">
    <citation type="submission" date="2017-09" db="EMBL/GenBank/DDBJ databases">
        <title>Sphingomonas ginsenosidimutans KACC 14949, whole genome shotgun sequence.</title>
        <authorList>
            <person name="Feng G."/>
            <person name="Zhu H."/>
        </authorList>
    </citation>
    <scope>NUCLEOTIDE SEQUENCE [LARGE SCALE GENOMIC DNA]</scope>
    <source>
        <strain evidence="1 2">KACC 14949</strain>
    </source>
</reference>
<accession>A0A2A4HZR5</accession>